<accession>A0ABC8XF34</accession>
<keyword evidence="3" id="KW-0442">Lipid degradation</keyword>
<evidence type="ECO:0000256" key="2">
    <source>
        <dbReference type="ARBA" id="ARBA00022801"/>
    </source>
</evidence>
<evidence type="ECO:0000256" key="1">
    <source>
        <dbReference type="ARBA" id="ARBA00008668"/>
    </source>
</evidence>
<protein>
    <recommendedName>
        <fullName evidence="8">GDSL esterase/lipase</fullName>
    </recommendedName>
</protein>
<keyword evidence="3" id="KW-0443">Lipid metabolism</keyword>
<feature type="signal peptide" evidence="5">
    <location>
        <begin position="1"/>
        <end position="18"/>
    </location>
</feature>
<dbReference type="GO" id="GO:0016787">
    <property type="term" value="F:hydrolase activity"/>
    <property type="evidence" value="ECO:0007669"/>
    <property type="project" value="UniProtKB-KW"/>
</dbReference>
<comment type="similarity">
    <text evidence="1">Belongs to the 'GDSL' lipolytic enzyme family.</text>
</comment>
<dbReference type="SUPFAM" id="SSF52266">
    <property type="entry name" value="SGNH hydrolase"/>
    <property type="match status" value="1"/>
</dbReference>
<dbReference type="PANTHER" id="PTHR45648:SF106">
    <property type="entry name" value="ANTHER-SPECIFIC PROLINE-RICH PROTEIN APG"/>
    <property type="match status" value="1"/>
</dbReference>
<reference evidence="6" key="1">
    <citation type="submission" date="2024-10" db="EMBL/GenBank/DDBJ databases">
        <authorList>
            <person name="Ryan C."/>
        </authorList>
    </citation>
    <scope>NUCLEOTIDE SEQUENCE [LARGE SCALE GENOMIC DNA]</scope>
</reference>
<evidence type="ECO:0000256" key="5">
    <source>
        <dbReference type="SAM" id="SignalP"/>
    </source>
</evidence>
<dbReference type="InterPro" id="IPR001087">
    <property type="entry name" value="GDSL"/>
</dbReference>
<dbReference type="Pfam" id="PF00657">
    <property type="entry name" value="Lipase_GDSL"/>
    <property type="match status" value="1"/>
</dbReference>
<evidence type="ECO:0000256" key="4">
    <source>
        <dbReference type="SAM" id="MobiDB-lite"/>
    </source>
</evidence>
<evidence type="ECO:0000313" key="6">
    <source>
        <dbReference type="EMBL" id="CAL4926028.1"/>
    </source>
</evidence>
<keyword evidence="7" id="KW-1185">Reference proteome</keyword>
<dbReference type="InterPro" id="IPR036514">
    <property type="entry name" value="SGNH_hydro_sf"/>
</dbReference>
<proteinExistence type="inferred from homology"/>
<feature type="chain" id="PRO_5044771242" description="GDSL esterase/lipase" evidence="5">
    <location>
        <begin position="19"/>
        <end position="431"/>
    </location>
</feature>
<evidence type="ECO:0008006" key="8">
    <source>
        <dbReference type="Google" id="ProtNLM"/>
    </source>
</evidence>
<dbReference type="EMBL" id="OZ075124">
    <property type="protein sequence ID" value="CAL4926028.1"/>
    <property type="molecule type" value="Genomic_DNA"/>
</dbReference>
<keyword evidence="2" id="KW-0378">Hydrolase</keyword>
<dbReference type="CDD" id="cd01837">
    <property type="entry name" value="SGNH_plant_lipase_like"/>
    <property type="match status" value="1"/>
</dbReference>
<dbReference type="InterPro" id="IPR035669">
    <property type="entry name" value="SGNH_plant_lipase-like"/>
</dbReference>
<dbReference type="GO" id="GO:0016042">
    <property type="term" value="P:lipid catabolic process"/>
    <property type="evidence" value="ECO:0007669"/>
    <property type="project" value="UniProtKB-KW"/>
</dbReference>
<dbReference type="AlphaFoldDB" id="A0ABC8XF34"/>
<organism evidence="6 7">
    <name type="scientific">Urochloa decumbens</name>
    <dbReference type="NCBI Taxonomy" id="240449"/>
    <lineage>
        <taxon>Eukaryota</taxon>
        <taxon>Viridiplantae</taxon>
        <taxon>Streptophyta</taxon>
        <taxon>Embryophyta</taxon>
        <taxon>Tracheophyta</taxon>
        <taxon>Spermatophyta</taxon>
        <taxon>Magnoliopsida</taxon>
        <taxon>Liliopsida</taxon>
        <taxon>Poales</taxon>
        <taxon>Poaceae</taxon>
        <taxon>PACMAD clade</taxon>
        <taxon>Panicoideae</taxon>
        <taxon>Panicodae</taxon>
        <taxon>Paniceae</taxon>
        <taxon>Melinidinae</taxon>
        <taxon>Urochloa</taxon>
    </lineage>
</organism>
<dbReference type="Proteomes" id="UP001497457">
    <property type="component" value="Chromosome 14rd"/>
</dbReference>
<evidence type="ECO:0000313" key="7">
    <source>
        <dbReference type="Proteomes" id="UP001497457"/>
    </source>
</evidence>
<keyword evidence="5" id="KW-0732">Signal</keyword>
<dbReference type="InterPro" id="IPR051058">
    <property type="entry name" value="GDSL_Est/Lipase"/>
</dbReference>
<sequence>MAVLAILVAASFLAAATAASPVPAIYVLGDSLADVGNNNHLPTILRADFPHNGIDYPGKKATGRFSNGKNSVDFLADNLGLASPPPYLALSSSSANYVNGVNFASGGAGVSNDTNKGQCIVFDKQIDYFSSVSASLAQSLGQAQASAHLSKSLFAITIGSNDIIHYARSASSAAGDSLSPQPFVDALIQTLTAQLQRLYDLGARKLVFLGTGPVGCCPSLRELSATKNCSAVANDASVRYNNAAASLLSGMAARHSDMRYALFDSSAALLQFINQPAKYGFAEAKAACCGLGDMNAKIGCTPLSFYCSNRTSHIFWDFYHPTETTARMLTSTAFDGLSERAGPKPILDVADVEQSADKSSPFPPPSSSTATPGARHGAFASVGAKSQRSSCFSQVHQVFSGPKLALAELVFSGRDQRPGVKWGSRMESNNM</sequence>
<gene>
    <name evidence="6" type="ORF">URODEC1_LOCUS23672</name>
</gene>
<dbReference type="PANTHER" id="PTHR45648">
    <property type="entry name" value="GDSL LIPASE/ACYLHYDROLASE FAMILY PROTEIN (AFU_ORTHOLOGUE AFUA_4G14700)"/>
    <property type="match status" value="1"/>
</dbReference>
<dbReference type="Gene3D" id="3.40.50.1110">
    <property type="entry name" value="SGNH hydrolase"/>
    <property type="match status" value="1"/>
</dbReference>
<name>A0ABC8XF34_9POAL</name>
<feature type="region of interest" description="Disordered" evidence="4">
    <location>
        <begin position="352"/>
        <end position="376"/>
    </location>
</feature>
<evidence type="ECO:0000256" key="3">
    <source>
        <dbReference type="ARBA" id="ARBA00022963"/>
    </source>
</evidence>